<evidence type="ECO:0008006" key="3">
    <source>
        <dbReference type="Google" id="ProtNLM"/>
    </source>
</evidence>
<organism evidence="1 2">
    <name type="scientific">Candidatus Entotheonella gemina</name>
    <dbReference type="NCBI Taxonomy" id="1429439"/>
    <lineage>
        <taxon>Bacteria</taxon>
        <taxon>Pseudomonadati</taxon>
        <taxon>Nitrospinota/Tectimicrobiota group</taxon>
        <taxon>Candidatus Tectimicrobiota</taxon>
        <taxon>Candidatus Entotheonellia</taxon>
        <taxon>Candidatus Entotheonellales</taxon>
        <taxon>Candidatus Entotheonellaceae</taxon>
        <taxon>Candidatus Entotheonella</taxon>
    </lineage>
</organism>
<evidence type="ECO:0000313" key="2">
    <source>
        <dbReference type="Proteomes" id="UP000019140"/>
    </source>
</evidence>
<comment type="caution">
    <text evidence="1">The sequence shown here is derived from an EMBL/GenBank/DDBJ whole genome shotgun (WGS) entry which is preliminary data.</text>
</comment>
<dbReference type="AlphaFoldDB" id="W4M613"/>
<dbReference type="GO" id="GO:0004521">
    <property type="term" value="F:RNA endonuclease activity"/>
    <property type="evidence" value="ECO:0007669"/>
    <property type="project" value="InterPro"/>
</dbReference>
<dbReference type="PANTHER" id="PTHR42188:SF1">
    <property type="entry name" value="23S RRNA-SPECIFIC ENDONUCLEASE VAPC20"/>
    <property type="match status" value="1"/>
</dbReference>
<proteinExistence type="predicted"/>
<dbReference type="PANTHER" id="PTHR42188">
    <property type="entry name" value="23S RRNA-SPECIFIC ENDONUCLEASE VAPC20"/>
    <property type="match status" value="1"/>
</dbReference>
<protein>
    <recommendedName>
        <fullName evidence="3">PIN domain-containing protein</fullName>
    </recommendedName>
</protein>
<dbReference type="Gene3D" id="3.40.50.1010">
    <property type="entry name" value="5'-nuclease"/>
    <property type="match status" value="1"/>
</dbReference>
<sequence>MQHYFIDTFYLTFFSTGRPHVREEAANTVMMVMDDPDITVMPQSRASFQDGLQFYAARLDKHYSYAACVSMVTMRREGLTEVLTNDHHFTQEGFRILFP</sequence>
<accession>W4M613</accession>
<gene>
    <name evidence="1" type="ORF">ETSY2_25040</name>
</gene>
<dbReference type="InterPro" id="IPR029060">
    <property type="entry name" value="PIN-like_dom_sf"/>
</dbReference>
<evidence type="ECO:0000313" key="1">
    <source>
        <dbReference type="EMBL" id="ETX05082.1"/>
    </source>
</evidence>
<dbReference type="HOGENOM" id="CLU_2315068_0_0_7"/>
<dbReference type="GO" id="GO:0016075">
    <property type="term" value="P:rRNA catabolic process"/>
    <property type="evidence" value="ECO:0007669"/>
    <property type="project" value="TreeGrafter"/>
</dbReference>
<name>W4M613_9BACT</name>
<dbReference type="Proteomes" id="UP000019140">
    <property type="component" value="Unassembled WGS sequence"/>
</dbReference>
<reference evidence="1 2" key="1">
    <citation type="journal article" date="2014" name="Nature">
        <title>An environmental bacterial taxon with a large and distinct metabolic repertoire.</title>
        <authorList>
            <person name="Wilson M.C."/>
            <person name="Mori T."/>
            <person name="Ruckert C."/>
            <person name="Uria A.R."/>
            <person name="Helf M.J."/>
            <person name="Takada K."/>
            <person name="Gernert C."/>
            <person name="Steffens U.A."/>
            <person name="Heycke N."/>
            <person name="Schmitt S."/>
            <person name="Rinke C."/>
            <person name="Helfrich E.J."/>
            <person name="Brachmann A.O."/>
            <person name="Gurgui C."/>
            <person name="Wakimoto T."/>
            <person name="Kracht M."/>
            <person name="Crusemann M."/>
            <person name="Hentschel U."/>
            <person name="Abe I."/>
            <person name="Matsunaga S."/>
            <person name="Kalinowski J."/>
            <person name="Takeyama H."/>
            <person name="Piel J."/>
        </authorList>
    </citation>
    <scope>NUCLEOTIDE SEQUENCE [LARGE SCALE GENOMIC DNA]</scope>
    <source>
        <strain evidence="2">TSY2</strain>
    </source>
</reference>
<dbReference type="EMBL" id="AZHX01001047">
    <property type="protein sequence ID" value="ETX05082.1"/>
    <property type="molecule type" value="Genomic_DNA"/>
</dbReference>
<dbReference type="SUPFAM" id="SSF88723">
    <property type="entry name" value="PIN domain-like"/>
    <property type="match status" value="1"/>
</dbReference>
<dbReference type="InterPro" id="IPR039018">
    <property type="entry name" value="VapC20-like"/>
</dbReference>
<keyword evidence="2" id="KW-1185">Reference proteome</keyword>